<reference evidence="2" key="1">
    <citation type="submission" date="2020-01" db="EMBL/GenBank/DDBJ databases">
        <title>Patterns of diversity and host range of bacteriophage communities associated with bean-nodulatin bacteria.</title>
        <authorList>
            <person name="Vann Cauwenberghe J."/>
            <person name="Santamaria R.I."/>
            <person name="Bustos P."/>
            <person name="Juarez S."/>
            <person name="Gonzalez V."/>
        </authorList>
    </citation>
    <scope>NUCLEOTIDE SEQUENCE</scope>
</reference>
<evidence type="ECO:0000259" key="1">
    <source>
        <dbReference type="Pfam" id="PF18909"/>
    </source>
</evidence>
<dbReference type="Pfam" id="PF18909">
    <property type="entry name" value="dGTP_diPhyd_N"/>
    <property type="match status" value="1"/>
</dbReference>
<dbReference type="EMBL" id="MN988466">
    <property type="protein sequence ID" value="QIG67198.1"/>
    <property type="molecule type" value="Genomic_DNA"/>
</dbReference>
<protein>
    <recommendedName>
        <fullName evidence="1">dATP/dGTP diphosphohydrolase N-terminal domain-containing protein</fullName>
    </recommendedName>
</protein>
<evidence type="ECO:0000313" key="2">
    <source>
        <dbReference type="EMBL" id="QIG67198.1"/>
    </source>
</evidence>
<accession>A0A7S5QVR8</accession>
<sequence length="162" mass="18592">MSHDRGCPCGREGQDEYNKCTQDYCGRRPETIRIPEWAQATPADVRDQRAKADGGKTQPGLLLKDMAPAVYLVNRVLDYGMEKYARGSWRNVEHDRWDEAQRRHQQAIDMGERNDAESGMLHRAHQIAGLIIMLMHELDTYPENIQVLGTYNPPPQEHKHGL</sequence>
<evidence type="ECO:0000313" key="3">
    <source>
        <dbReference type="Proteomes" id="UP000661685"/>
    </source>
</evidence>
<dbReference type="Proteomes" id="UP000661685">
    <property type="component" value="Segment"/>
</dbReference>
<organism evidence="2 3">
    <name type="scientific">Rhizobium phage RHph_TM34</name>
    <dbReference type="NCBI Taxonomy" id="2509556"/>
    <lineage>
        <taxon>Viruses</taxon>
        <taxon>Duplodnaviria</taxon>
        <taxon>Heunggongvirae</taxon>
        <taxon>Uroviricota</taxon>
        <taxon>Caudoviricetes</taxon>
        <taxon>Autographivirales</taxon>
        <taxon>Dunnvirinae</taxon>
        <taxon>Tepoztlanvirus</taxon>
        <taxon>Tepoztlanvirus RHphTM34</taxon>
    </lineage>
</organism>
<gene>
    <name evidence="2" type="ORF">EVB35_018</name>
</gene>
<name>A0A7S5QVR8_9CAUD</name>
<proteinExistence type="predicted"/>
<keyword evidence="3" id="KW-1185">Reference proteome</keyword>
<feature type="domain" description="dATP/dGTP diphosphohydrolase N-terminal" evidence="1">
    <location>
        <begin position="48"/>
        <end position="138"/>
    </location>
</feature>
<dbReference type="InterPro" id="IPR044038">
    <property type="entry name" value="dATP/dGTP_diPOhydrolase_N"/>
</dbReference>